<proteinExistence type="inferred from homology"/>
<dbReference type="GO" id="GO:0045893">
    <property type="term" value="P:positive regulation of DNA-templated transcription"/>
    <property type="evidence" value="ECO:0007669"/>
    <property type="project" value="TreeGrafter"/>
</dbReference>
<dbReference type="GO" id="GO:0005634">
    <property type="term" value="C:nucleus"/>
    <property type="evidence" value="ECO:0007669"/>
    <property type="project" value="TreeGrafter"/>
</dbReference>
<comment type="similarity">
    <text evidence="2">Belongs to the AP2/ERF transcription factor family. ERF subfamily.</text>
</comment>
<name>A0A2N9GGU7_FAGSY</name>
<dbReference type="PANTHER" id="PTHR31241:SF62">
    <property type="entry name" value="DEHYDRATION-RESPONSIVE ELEMENT-BINDING PROTEIN 2D"/>
    <property type="match status" value="1"/>
</dbReference>
<gene>
    <name evidence="3" type="ORF">FSB_LOCUS26684</name>
</gene>
<dbReference type="EMBL" id="OIVN01001902">
    <property type="protein sequence ID" value="SPC98802.1"/>
    <property type="molecule type" value="Genomic_DNA"/>
</dbReference>
<protein>
    <submittedName>
        <fullName evidence="3">Uncharacterized protein</fullName>
    </submittedName>
</protein>
<evidence type="ECO:0000313" key="3">
    <source>
        <dbReference type="EMBL" id="SPC98802.1"/>
    </source>
</evidence>
<dbReference type="GO" id="GO:0003700">
    <property type="term" value="F:DNA-binding transcription factor activity"/>
    <property type="evidence" value="ECO:0007669"/>
    <property type="project" value="TreeGrafter"/>
</dbReference>
<sequence>MCICDQGANVPTVHLNSSRKRKGRGDGSVSVAESLAKWKEHNAQLNSCGDDNIKKLIGLKKGCMKGKGGPENSPCKYRGVWQRTWDKWGVEIRDPNGERFSGSVLLIMQVLLPLLMMKLQGLCMVPLLDSTFQTFVLFLHSHSLIWRELKRVMIPQLL</sequence>
<organism evidence="3">
    <name type="scientific">Fagus sylvatica</name>
    <name type="common">Beechnut</name>
    <dbReference type="NCBI Taxonomy" id="28930"/>
    <lineage>
        <taxon>Eukaryota</taxon>
        <taxon>Viridiplantae</taxon>
        <taxon>Streptophyta</taxon>
        <taxon>Embryophyta</taxon>
        <taxon>Tracheophyta</taxon>
        <taxon>Spermatophyta</taxon>
        <taxon>Magnoliopsida</taxon>
        <taxon>eudicotyledons</taxon>
        <taxon>Gunneridae</taxon>
        <taxon>Pentapetalae</taxon>
        <taxon>rosids</taxon>
        <taxon>fabids</taxon>
        <taxon>Fagales</taxon>
        <taxon>Fagaceae</taxon>
        <taxon>Fagus</taxon>
    </lineage>
</organism>
<dbReference type="GO" id="GO:0000976">
    <property type="term" value="F:transcription cis-regulatory region binding"/>
    <property type="evidence" value="ECO:0007669"/>
    <property type="project" value="TreeGrafter"/>
</dbReference>
<dbReference type="PANTHER" id="PTHR31241">
    <property type="entry name" value="DEHYDRATION-RESPONSIVE ELEMENT-BINDING PROTEIN 2C"/>
    <property type="match status" value="1"/>
</dbReference>
<accession>A0A2N9GGU7</accession>
<keyword evidence="1" id="KW-0010">Activator</keyword>
<reference evidence="3" key="1">
    <citation type="submission" date="2018-02" db="EMBL/GenBank/DDBJ databases">
        <authorList>
            <person name="Cohen D.B."/>
            <person name="Kent A.D."/>
        </authorList>
    </citation>
    <scope>NUCLEOTIDE SEQUENCE</scope>
</reference>
<dbReference type="AlphaFoldDB" id="A0A2N9GGU7"/>
<evidence type="ECO:0000256" key="1">
    <source>
        <dbReference type="ARBA" id="ARBA00023159"/>
    </source>
</evidence>
<dbReference type="GO" id="GO:0006950">
    <property type="term" value="P:response to stress"/>
    <property type="evidence" value="ECO:0007669"/>
    <property type="project" value="TreeGrafter"/>
</dbReference>
<evidence type="ECO:0000256" key="2">
    <source>
        <dbReference type="ARBA" id="ARBA00024343"/>
    </source>
</evidence>